<gene>
    <name evidence="1" type="ORF">ACN38_g6991</name>
</gene>
<dbReference type="GO" id="GO:0004061">
    <property type="term" value="F:arylformamidase activity"/>
    <property type="evidence" value="ECO:0007669"/>
    <property type="project" value="InterPro"/>
</dbReference>
<sequence length="81" mass="8724">MTGVEQGAAMSSGKMCGLERSKKMARRLWDRHFAAVASDSRAVEAMPPIIDGVEQPTHELSLCCIGGVLVCWVFRLGGFGI</sequence>
<dbReference type="OrthoDB" id="5396at2759"/>
<reference evidence="1 2" key="1">
    <citation type="submission" date="2015-08" db="EMBL/GenBank/DDBJ databases">
        <title>Genome sequencing of Penicillium nordicum.</title>
        <authorList>
            <person name="Nguyen H.D."/>
            <person name="Seifert K.A."/>
        </authorList>
    </citation>
    <scope>NUCLEOTIDE SEQUENCE [LARGE SCALE GENOMIC DNA]</scope>
    <source>
        <strain evidence="1 2">DAOMC 185683</strain>
    </source>
</reference>
<accession>A0A0M9WET7</accession>
<keyword evidence="2" id="KW-1185">Reference proteome</keyword>
<dbReference type="Gene3D" id="3.50.30.50">
    <property type="entry name" value="Putative cyclase"/>
    <property type="match status" value="1"/>
</dbReference>
<dbReference type="Proteomes" id="UP000037696">
    <property type="component" value="Unassembled WGS sequence"/>
</dbReference>
<dbReference type="GO" id="GO:0019441">
    <property type="term" value="P:L-tryptophan catabolic process to kynurenine"/>
    <property type="evidence" value="ECO:0007669"/>
    <property type="project" value="InterPro"/>
</dbReference>
<evidence type="ECO:0000313" key="1">
    <source>
        <dbReference type="EMBL" id="KOS42142.1"/>
    </source>
</evidence>
<comment type="caution">
    <text evidence="1">The sequence shown here is derived from an EMBL/GenBank/DDBJ whole genome shotgun (WGS) entry which is preliminary data.</text>
</comment>
<dbReference type="AlphaFoldDB" id="A0A0M9WET7"/>
<evidence type="ECO:0000313" key="2">
    <source>
        <dbReference type="Proteomes" id="UP000037696"/>
    </source>
</evidence>
<dbReference type="InterPro" id="IPR037175">
    <property type="entry name" value="KFase_sf"/>
</dbReference>
<protein>
    <submittedName>
        <fullName evidence="1">Uncharacterized protein</fullName>
    </submittedName>
</protein>
<dbReference type="EMBL" id="LHQQ01000113">
    <property type="protein sequence ID" value="KOS42142.1"/>
    <property type="molecule type" value="Genomic_DNA"/>
</dbReference>
<organism evidence="1 2">
    <name type="scientific">Penicillium nordicum</name>
    <dbReference type="NCBI Taxonomy" id="229535"/>
    <lineage>
        <taxon>Eukaryota</taxon>
        <taxon>Fungi</taxon>
        <taxon>Dikarya</taxon>
        <taxon>Ascomycota</taxon>
        <taxon>Pezizomycotina</taxon>
        <taxon>Eurotiomycetes</taxon>
        <taxon>Eurotiomycetidae</taxon>
        <taxon>Eurotiales</taxon>
        <taxon>Aspergillaceae</taxon>
        <taxon>Penicillium</taxon>
    </lineage>
</organism>
<proteinExistence type="predicted"/>
<name>A0A0M9WET7_9EURO</name>